<evidence type="ECO:0000313" key="1">
    <source>
        <dbReference type="EMBL" id="MCO6415794.1"/>
    </source>
</evidence>
<sequence length="257" mass="26590">MGRTGRTTLLQDLRAQVARIERRGMAPGAATLPFEVPALDAALPEGGLARGALHEACGAGADAGYGAAAALFAAGILARAGGPVLWVSEHFDLFAPALAGAGLDPERVLHVEAGRDVLLAMEEGLRHPGLSGVVGEVFGRLGLTASRRLQLAAEATGAIAFTLRRSRKDSDASLAEPSAAVTRWRIACVPSAPPLPWAPDTPGLGRARWRLDLLRARGGVPASWIVEACDAQGRLALAADLADRSAAPEAERRRAAG</sequence>
<dbReference type="InterPro" id="IPR017026">
    <property type="entry name" value="ImuA"/>
</dbReference>
<protein>
    <submittedName>
        <fullName evidence="1">Damage-inducible mutagenesis protein</fullName>
    </submittedName>
</protein>
<organism evidence="1 2">
    <name type="scientific">Siccirubricoccus soli</name>
    <dbReference type="NCBI Taxonomy" id="2899147"/>
    <lineage>
        <taxon>Bacteria</taxon>
        <taxon>Pseudomonadati</taxon>
        <taxon>Pseudomonadota</taxon>
        <taxon>Alphaproteobacteria</taxon>
        <taxon>Acetobacterales</taxon>
        <taxon>Roseomonadaceae</taxon>
        <taxon>Siccirubricoccus</taxon>
    </lineage>
</organism>
<reference evidence="1 2" key="1">
    <citation type="submission" date="2021-12" db="EMBL/GenBank/DDBJ databases">
        <title>Siccirubricoccus leaddurans sp. nov., a high concentration Zn2+ tolerance bacterium.</title>
        <authorList>
            <person name="Cao Y."/>
        </authorList>
    </citation>
    <scope>NUCLEOTIDE SEQUENCE [LARGE SCALE GENOMIC DNA]</scope>
    <source>
        <strain evidence="1 2">KC 17139</strain>
    </source>
</reference>
<gene>
    <name evidence="1" type="ORF">JYK14_06330</name>
</gene>
<dbReference type="InterPro" id="IPR027417">
    <property type="entry name" value="P-loop_NTPase"/>
</dbReference>
<proteinExistence type="predicted"/>
<dbReference type="Proteomes" id="UP001523392">
    <property type="component" value="Unassembled WGS sequence"/>
</dbReference>
<dbReference type="RefSeq" id="WP_252952398.1">
    <property type="nucleotide sequence ID" value="NZ_JAFIRR010000033.1"/>
</dbReference>
<keyword evidence="2" id="KW-1185">Reference proteome</keyword>
<dbReference type="Gene3D" id="3.40.50.300">
    <property type="entry name" value="P-loop containing nucleotide triphosphate hydrolases"/>
    <property type="match status" value="1"/>
</dbReference>
<evidence type="ECO:0000313" key="2">
    <source>
        <dbReference type="Proteomes" id="UP001523392"/>
    </source>
</evidence>
<dbReference type="EMBL" id="JAFIRR010000033">
    <property type="protein sequence ID" value="MCO6415794.1"/>
    <property type="molecule type" value="Genomic_DNA"/>
</dbReference>
<name>A0ABT1D1K7_9PROT</name>
<dbReference type="SUPFAM" id="SSF52540">
    <property type="entry name" value="P-loop containing nucleoside triphosphate hydrolases"/>
    <property type="match status" value="1"/>
</dbReference>
<comment type="caution">
    <text evidence="1">The sequence shown here is derived from an EMBL/GenBank/DDBJ whole genome shotgun (WGS) entry which is preliminary data.</text>
</comment>
<dbReference type="PIRSF" id="PIRSF034285">
    <property type="entry name" value="UCP034285"/>
    <property type="match status" value="1"/>
</dbReference>
<accession>A0ABT1D1K7</accession>